<evidence type="ECO:0000313" key="2">
    <source>
        <dbReference type="Proteomes" id="UP000239089"/>
    </source>
</evidence>
<keyword evidence="2" id="KW-1185">Reference proteome</keyword>
<name>A0A2S6N857_9HYPH</name>
<dbReference type="RefSeq" id="WP_104507968.1">
    <property type="nucleotide sequence ID" value="NZ_JACIGC010000053.1"/>
</dbReference>
<accession>A0A2S6N857</accession>
<evidence type="ECO:0000313" key="1">
    <source>
        <dbReference type="EMBL" id="PPQ30796.1"/>
    </source>
</evidence>
<dbReference type="EMBL" id="NHSJ01000072">
    <property type="protein sequence ID" value="PPQ30796.1"/>
    <property type="molecule type" value="Genomic_DNA"/>
</dbReference>
<sequence>MPSKGTKKLAVFSRRETPRADQQQRHTTQIARTGRQDLILDGTVISECLCAEKQASPCRDPVFLRDLDTLTAMQLREKYSREANAHRNMKNRRKTEGAIVHPAFEDWQSFLRLVGPMPARKTTLDRINNDDPEYAPGKVAWGDKRTQNSNKGDTLVFRDPATGKTYKTSQLAKRHGVTQGAIRKQLQRGWTDEEIIAGHKLDNVQSALDDTPIAPRRRFAHPTIGEIEHTWKEAHAECLPGYIVLAFSGKQRGLVSEFADRCPTDKAVAIAETCVRRWAAFCKIAKYDEAAYGIPDKPTVEFLHRYAQTAVNFALPIIEREIAELNFYDEPTPPVSDHQAQNFVQLIATTSTFNVSPTPAADKVIPADHEDLRCPPDEFAQTCPDCFPPPGSPEYEKVCERFDASFTKEWPKRRSRIDFDRVAPYYQALIRRIDPDFARLAEHVTAHLCN</sequence>
<dbReference type="AlphaFoldDB" id="A0A2S6N857"/>
<reference evidence="1 2" key="1">
    <citation type="journal article" date="2018" name="Arch. Microbiol.">
        <title>New insights into the metabolic potential of the phototrophic purple bacterium Rhodopila globiformis DSM 161(T) from its draft genome sequence and evidence for a vanadium-dependent nitrogenase.</title>
        <authorList>
            <person name="Imhoff J.F."/>
            <person name="Rahn T."/>
            <person name="Kunzel S."/>
            <person name="Neulinger S.C."/>
        </authorList>
    </citation>
    <scope>NUCLEOTIDE SEQUENCE [LARGE SCALE GENOMIC DNA]</scope>
    <source>
        <strain evidence="1 2">DSM 16996</strain>
    </source>
</reference>
<comment type="caution">
    <text evidence="1">The sequence shown here is derived from an EMBL/GenBank/DDBJ whole genome shotgun (WGS) entry which is preliminary data.</text>
</comment>
<dbReference type="OrthoDB" id="7181366at2"/>
<gene>
    <name evidence="1" type="ORF">CCR94_11325</name>
</gene>
<protein>
    <submittedName>
        <fullName evidence="1">Uncharacterized protein</fullName>
    </submittedName>
</protein>
<dbReference type="Proteomes" id="UP000239089">
    <property type="component" value="Unassembled WGS sequence"/>
</dbReference>
<proteinExistence type="predicted"/>
<organism evidence="1 2">
    <name type="scientific">Rhodoblastus sphagnicola</name>
    <dbReference type="NCBI Taxonomy" id="333368"/>
    <lineage>
        <taxon>Bacteria</taxon>
        <taxon>Pseudomonadati</taxon>
        <taxon>Pseudomonadota</taxon>
        <taxon>Alphaproteobacteria</taxon>
        <taxon>Hyphomicrobiales</taxon>
        <taxon>Rhodoblastaceae</taxon>
        <taxon>Rhodoblastus</taxon>
    </lineage>
</organism>